<accession>A0A2K6VJT4</accession>
<feature type="domain" description="ZP" evidence="9">
    <location>
        <begin position="40"/>
        <end position="293"/>
    </location>
</feature>
<dbReference type="Pfam" id="PF25301">
    <property type="entry name" value="CUT_C"/>
    <property type="match status" value="1"/>
</dbReference>
<dbReference type="GO" id="GO:0005886">
    <property type="term" value="C:plasma membrane"/>
    <property type="evidence" value="ECO:0007669"/>
    <property type="project" value="UniProtKB-SubCell"/>
</dbReference>
<evidence type="ECO:0000256" key="8">
    <source>
        <dbReference type="SAM" id="SignalP"/>
    </source>
</evidence>
<evidence type="ECO:0000256" key="4">
    <source>
        <dbReference type="ARBA" id="ARBA00022692"/>
    </source>
</evidence>
<proteinExistence type="predicted"/>
<keyword evidence="6" id="KW-1133">Transmembrane helix</keyword>
<dbReference type="OMA" id="WHVWHCD"/>
<dbReference type="InterPro" id="IPR051962">
    <property type="entry name" value="Cuticlin"/>
</dbReference>
<feature type="signal peptide" evidence="8">
    <location>
        <begin position="1"/>
        <end position="19"/>
    </location>
</feature>
<dbReference type="EnsemblMetazoa" id="OVOC11726.2">
    <property type="protein sequence ID" value="OVOC11726.2"/>
    <property type="gene ID" value="WBGene00248535"/>
</dbReference>
<keyword evidence="7" id="KW-0472">Membrane</keyword>
<evidence type="ECO:0000256" key="2">
    <source>
        <dbReference type="ARBA" id="ARBA00022460"/>
    </source>
</evidence>
<evidence type="ECO:0000256" key="1">
    <source>
        <dbReference type="ARBA" id="ARBA00004251"/>
    </source>
</evidence>
<keyword evidence="4" id="KW-0812">Transmembrane</keyword>
<name>A0A2K6VJT4_ONCVO</name>
<evidence type="ECO:0000256" key="7">
    <source>
        <dbReference type="ARBA" id="ARBA00023136"/>
    </source>
</evidence>
<dbReference type="InterPro" id="IPR057475">
    <property type="entry name" value="CUT_C"/>
</dbReference>
<dbReference type="STRING" id="6282.A0A2K6VJT4"/>
<dbReference type="GO" id="GO:0042302">
    <property type="term" value="F:structural constituent of cuticle"/>
    <property type="evidence" value="ECO:0007669"/>
    <property type="project" value="UniProtKB-KW"/>
</dbReference>
<keyword evidence="3" id="KW-1003">Cell membrane</keyword>
<reference evidence="10" key="2">
    <citation type="submission" date="2018-02" db="UniProtKB">
        <authorList>
            <consortium name="EnsemblMetazoa"/>
        </authorList>
    </citation>
    <scope>IDENTIFICATION</scope>
</reference>
<evidence type="ECO:0000313" key="10">
    <source>
        <dbReference type="EnsemblMetazoa" id="OVOC11726.1"/>
    </source>
</evidence>
<dbReference type="PANTHER" id="PTHR22907:SF26">
    <property type="entry name" value="ZP DOMAIN-CONTAINING PROTEIN"/>
    <property type="match status" value="1"/>
</dbReference>
<evidence type="ECO:0000256" key="5">
    <source>
        <dbReference type="ARBA" id="ARBA00022729"/>
    </source>
</evidence>
<organism evidence="10 11">
    <name type="scientific">Onchocerca volvulus</name>
    <dbReference type="NCBI Taxonomy" id="6282"/>
    <lineage>
        <taxon>Eukaryota</taxon>
        <taxon>Metazoa</taxon>
        <taxon>Ecdysozoa</taxon>
        <taxon>Nematoda</taxon>
        <taxon>Chromadorea</taxon>
        <taxon>Rhabditida</taxon>
        <taxon>Spirurina</taxon>
        <taxon>Spiruromorpha</taxon>
        <taxon>Filarioidea</taxon>
        <taxon>Onchocercidae</taxon>
        <taxon>Onchocerca</taxon>
    </lineage>
</organism>
<dbReference type="InterPro" id="IPR001507">
    <property type="entry name" value="ZP_dom"/>
</dbReference>
<keyword evidence="5 8" id="KW-0732">Signal</keyword>
<evidence type="ECO:0000256" key="3">
    <source>
        <dbReference type="ARBA" id="ARBA00022475"/>
    </source>
</evidence>
<comment type="subcellular location">
    <subcellularLocation>
        <location evidence="1">Cell membrane</location>
        <topology evidence="1">Single-pass type I membrane protein</topology>
    </subcellularLocation>
</comment>
<dbReference type="PROSITE" id="PS51034">
    <property type="entry name" value="ZP_2"/>
    <property type="match status" value="1"/>
</dbReference>
<dbReference type="EnsemblMetazoa" id="OVOC11726.1">
    <property type="protein sequence ID" value="OVOC11726.1"/>
    <property type="gene ID" value="WBGene00248535"/>
</dbReference>
<keyword evidence="11" id="KW-1185">Reference proteome</keyword>
<evidence type="ECO:0000313" key="11">
    <source>
        <dbReference type="Proteomes" id="UP000024404"/>
    </source>
</evidence>
<dbReference type="SMART" id="SM00241">
    <property type="entry name" value="ZP"/>
    <property type="match status" value="1"/>
</dbReference>
<dbReference type="EMBL" id="CMVM020000007">
    <property type="status" value="NOT_ANNOTATED_CDS"/>
    <property type="molecule type" value="Genomic_DNA"/>
</dbReference>
<sequence>MSRMVINGLSWLLITIVICRDSATNIKIIENSVVDEPIVECNVNGIAIDVITRHSFSGRLYVQGESDNPNCVILHYGRDQQSDTLKKTLNDDETLRFSLKFGECNMRRQRMLNPRGVAYTFILIISFHPIFETEVDRAYRILCFFTESVTALEATLGVSQLTTQIIEQDFAFPSCLYEIRESRAGPFVNFAHVGDHIWHVWHCDLTAGAVYGMLIHSCHVDDGQGKQVPLVDNRGCVLDPLLLSNIEYDDQAITAYAETRVFKYSDKIQLYFTCTVQLCVKNDGGCDDVTPPVCEDVEYLTQLPIEYSSSDRDHHDDPLHFHHPGIFQDSQKEFFGPINVKHKERNLHLTPSPPKKSSRENDFVKISAIPDKLRIPRGIRPSNLKLSKTSTPEMRTTEMDLMARFVVFPLVEIQSSNASPSNDKGNILD</sequence>
<evidence type="ECO:0000259" key="9">
    <source>
        <dbReference type="PROSITE" id="PS51034"/>
    </source>
</evidence>
<dbReference type="Pfam" id="PF25057">
    <property type="entry name" value="CUT_N"/>
    <property type="match status" value="1"/>
</dbReference>
<dbReference type="Proteomes" id="UP000024404">
    <property type="component" value="Unassembled WGS sequence"/>
</dbReference>
<reference evidence="11" key="1">
    <citation type="submission" date="2013-10" db="EMBL/GenBank/DDBJ databases">
        <title>Genome sequencing of Onchocerca volvulus.</title>
        <authorList>
            <person name="Cotton J."/>
            <person name="Tsai J."/>
            <person name="Stanley E."/>
            <person name="Tracey A."/>
            <person name="Holroyd N."/>
            <person name="Lustigman S."/>
            <person name="Berriman M."/>
        </authorList>
    </citation>
    <scope>NUCLEOTIDE SEQUENCE</scope>
</reference>
<dbReference type="AlphaFoldDB" id="A0A2K6VJT4"/>
<protein>
    <submittedName>
        <fullName evidence="10">ZP domain-containing protein</fullName>
    </submittedName>
</protein>
<feature type="chain" id="PRO_5014295839" evidence="8">
    <location>
        <begin position="20"/>
        <end position="429"/>
    </location>
</feature>
<keyword evidence="2" id="KW-0193">Cuticle</keyword>
<dbReference type="InterPro" id="IPR056953">
    <property type="entry name" value="CUT_N"/>
</dbReference>
<evidence type="ECO:0000256" key="6">
    <source>
        <dbReference type="ARBA" id="ARBA00022989"/>
    </source>
</evidence>
<dbReference type="PANTHER" id="PTHR22907">
    <property type="entry name" value="GH04558P"/>
    <property type="match status" value="1"/>
</dbReference>